<dbReference type="SUPFAM" id="SSF52467">
    <property type="entry name" value="DHS-like NAD/FAD-binding domain"/>
    <property type="match status" value="1"/>
</dbReference>
<dbReference type="InterPro" id="IPR045229">
    <property type="entry name" value="TPP_enz"/>
</dbReference>
<comment type="caution">
    <text evidence="7">The sequence shown here is derived from an EMBL/GenBank/DDBJ whole genome shotgun (WGS) entry which is preliminary data.</text>
</comment>
<dbReference type="GO" id="GO:0003984">
    <property type="term" value="F:acetolactate synthase activity"/>
    <property type="evidence" value="ECO:0007669"/>
    <property type="project" value="UniProtKB-EC"/>
</dbReference>
<dbReference type="EMBL" id="JAGGLB010000036">
    <property type="protein sequence ID" value="MBP1995595.1"/>
    <property type="molecule type" value="Genomic_DNA"/>
</dbReference>
<dbReference type="SUPFAM" id="SSF52518">
    <property type="entry name" value="Thiamin diphosphate-binding fold (THDP-binding)"/>
    <property type="match status" value="2"/>
</dbReference>
<dbReference type="Gene3D" id="3.40.50.970">
    <property type="match status" value="2"/>
</dbReference>
<dbReference type="InterPro" id="IPR029061">
    <property type="entry name" value="THDP-binding"/>
</dbReference>
<dbReference type="Gene3D" id="3.40.50.1220">
    <property type="entry name" value="TPP-binding domain"/>
    <property type="match status" value="1"/>
</dbReference>
<evidence type="ECO:0000313" key="7">
    <source>
        <dbReference type="EMBL" id="MBP1995595.1"/>
    </source>
</evidence>
<proteinExistence type="inferred from homology"/>
<dbReference type="InterPro" id="IPR029035">
    <property type="entry name" value="DHS-like_NAD/FAD-binding_dom"/>
</dbReference>
<dbReference type="Pfam" id="PF02776">
    <property type="entry name" value="TPP_enzyme_N"/>
    <property type="match status" value="1"/>
</dbReference>
<organism evidence="7 8">
    <name type="scientific">Paenibacillus eucommiae</name>
    <dbReference type="NCBI Taxonomy" id="1355755"/>
    <lineage>
        <taxon>Bacteria</taxon>
        <taxon>Bacillati</taxon>
        <taxon>Bacillota</taxon>
        <taxon>Bacilli</taxon>
        <taxon>Bacillales</taxon>
        <taxon>Paenibacillaceae</taxon>
        <taxon>Paenibacillus</taxon>
    </lineage>
</organism>
<dbReference type="Pfam" id="PF02775">
    <property type="entry name" value="TPP_enzyme_C"/>
    <property type="match status" value="1"/>
</dbReference>
<keyword evidence="2 3" id="KW-0786">Thiamine pyrophosphate</keyword>
<evidence type="ECO:0000259" key="4">
    <source>
        <dbReference type="Pfam" id="PF00205"/>
    </source>
</evidence>
<dbReference type="EC" id="2.2.1.6" evidence="7"/>
<name>A0ABS4J712_9BACL</name>
<comment type="similarity">
    <text evidence="1 3">Belongs to the TPP enzyme family.</text>
</comment>
<dbReference type="CDD" id="cd02015">
    <property type="entry name" value="TPP_AHAS"/>
    <property type="match status" value="1"/>
</dbReference>
<dbReference type="RefSeq" id="WP_209977384.1">
    <property type="nucleotide sequence ID" value="NZ_JAGGLB010000036.1"/>
</dbReference>
<gene>
    <name evidence="7" type="ORF">J2Z66_007237</name>
</gene>
<dbReference type="InterPro" id="IPR011766">
    <property type="entry name" value="TPP_enzyme_TPP-bd"/>
</dbReference>
<reference evidence="7 8" key="1">
    <citation type="submission" date="2021-03" db="EMBL/GenBank/DDBJ databases">
        <title>Genomic Encyclopedia of Type Strains, Phase IV (KMG-IV): sequencing the most valuable type-strain genomes for metagenomic binning, comparative biology and taxonomic classification.</title>
        <authorList>
            <person name="Goeker M."/>
        </authorList>
    </citation>
    <scope>NUCLEOTIDE SEQUENCE [LARGE SCALE GENOMIC DNA]</scope>
    <source>
        <strain evidence="7 8">DSM 26048</strain>
    </source>
</reference>
<dbReference type="Proteomes" id="UP001519287">
    <property type="component" value="Unassembled WGS sequence"/>
</dbReference>
<dbReference type="PANTHER" id="PTHR18968:SF13">
    <property type="entry name" value="ACETOLACTATE SYNTHASE CATALYTIC SUBUNIT, MITOCHONDRIAL"/>
    <property type="match status" value="1"/>
</dbReference>
<protein>
    <submittedName>
        <fullName evidence="7">Acetolactate synthase-1/2/3 large subunit</fullName>
        <ecNumber evidence="7">2.2.1.6</ecNumber>
    </submittedName>
</protein>
<feature type="domain" description="Thiamine pyrophosphate enzyme TPP-binding" evidence="5">
    <location>
        <begin position="402"/>
        <end position="550"/>
    </location>
</feature>
<dbReference type="Pfam" id="PF00205">
    <property type="entry name" value="TPP_enzyme_M"/>
    <property type="match status" value="1"/>
</dbReference>
<feature type="domain" description="Thiamine pyrophosphate enzyme N-terminal TPP-binding" evidence="6">
    <location>
        <begin position="1"/>
        <end position="123"/>
    </location>
</feature>
<feature type="domain" description="Thiamine pyrophosphate enzyme central" evidence="4">
    <location>
        <begin position="206"/>
        <end position="339"/>
    </location>
</feature>
<evidence type="ECO:0000256" key="3">
    <source>
        <dbReference type="RuleBase" id="RU362132"/>
    </source>
</evidence>
<evidence type="ECO:0000259" key="5">
    <source>
        <dbReference type="Pfam" id="PF02775"/>
    </source>
</evidence>
<evidence type="ECO:0000259" key="6">
    <source>
        <dbReference type="Pfam" id="PF02776"/>
    </source>
</evidence>
<dbReference type="InterPro" id="IPR012000">
    <property type="entry name" value="Thiamin_PyroP_enz_cen_dom"/>
</dbReference>
<evidence type="ECO:0000313" key="8">
    <source>
        <dbReference type="Proteomes" id="UP001519287"/>
    </source>
</evidence>
<keyword evidence="8" id="KW-1185">Reference proteome</keyword>
<keyword evidence="7" id="KW-0808">Transferase</keyword>
<accession>A0ABS4J712</accession>
<evidence type="ECO:0000256" key="2">
    <source>
        <dbReference type="ARBA" id="ARBA00023052"/>
    </source>
</evidence>
<evidence type="ECO:0000256" key="1">
    <source>
        <dbReference type="ARBA" id="ARBA00007812"/>
    </source>
</evidence>
<dbReference type="InterPro" id="IPR039368">
    <property type="entry name" value="AHAS_TPP"/>
</dbReference>
<dbReference type="PANTHER" id="PTHR18968">
    <property type="entry name" value="THIAMINE PYROPHOSPHATE ENZYMES"/>
    <property type="match status" value="1"/>
</dbReference>
<dbReference type="CDD" id="cd07035">
    <property type="entry name" value="TPP_PYR_POX_like"/>
    <property type="match status" value="1"/>
</dbReference>
<sequence>MKLSDYVIEFIVKQGVSHIFEMVGGAIAHLLDSAGKRADISCVSVHHEQAGAFAAEGYARTNRKLGVAMATSGPGALNMLTGIGSCYFDSVPCLFVTGQVNTYEYKFERPLRQVGFQETDIVSIARPITKYAVIVTDPSNIRYQLEKAVYLAQTGRPGPVLLDIPMDVQRSEIEPDQLESFYESEEYLAANLQTSKCNWNEETFSEISSLLSASKRPLVLVGGGVRTAGAEAELLKFIDHTGIPVVTSLLGIDALPHQHPSFLGLIGSYGNRYSNLALANCDFLLILGSRLDSRQTGTRPQRFSRASRKVHVDIDVHELNAKVHVDMALQGDVRSFLQQFNNHLLQTMPQERDDSTWYSILHEYCHRFPDTPPSDSSPTIHPNRFMKLLSRHCTSEQMICLDVGQHQMWASQSFRLKAGQRLFNSGGMGAMGFALPAAIGAAMASGREIIVIAGDGGFQVNIQELETIRHHNLPIKMFVMDNNNLGMVRQFQDLYFQGRRQSSSKGYSCPDLSKVAEAYGIPSLSIHTWEEAERQIQAAMDHSGPLLIHIKLQEDTVVTPKLVVNRPIEDMFPHLEEQELKKLMVIEETSETEKGDE</sequence>
<dbReference type="InterPro" id="IPR012001">
    <property type="entry name" value="Thiamin_PyroP_enz_TPP-bd_dom"/>
</dbReference>